<sequence>MTSSPQHADRVAVETRRQSQYSSVCGRDRNSTKAQEQRLFSALLIKCVVQLELIQTIDNIVFFPATSKKEDAETSLLLRGMPCMQPTSLWRPRTRASDATLESWLQGEIQA</sequence>
<accession>A0AAW0ML71</accession>
<dbReference type="EMBL" id="JBBPFD010000388">
    <property type="protein sequence ID" value="KAK7879058.1"/>
    <property type="molecule type" value="Genomic_DNA"/>
</dbReference>
<evidence type="ECO:0000256" key="1">
    <source>
        <dbReference type="SAM" id="MobiDB-lite"/>
    </source>
</evidence>
<reference evidence="3" key="1">
    <citation type="submission" date="2024-04" db="EMBL/GenBank/DDBJ databases">
        <title>Salinicola lusitanus LLJ914,a marine bacterium isolated from the Okinawa Trough.</title>
        <authorList>
            <person name="Li J."/>
        </authorList>
    </citation>
    <scope>NUCLEOTIDE SEQUENCE [LARGE SCALE GENOMIC DNA]</scope>
</reference>
<comment type="caution">
    <text evidence="2">The sequence shown here is derived from an EMBL/GenBank/DDBJ whole genome shotgun (WGS) entry which is preliminary data.</text>
</comment>
<organism evidence="2 3">
    <name type="scientific">Mugilogobius chulae</name>
    <name type="common">yellowstripe goby</name>
    <dbReference type="NCBI Taxonomy" id="88201"/>
    <lineage>
        <taxon>Eukaryota</taxon>
        <taxon>Metazoa</taxon>
        <taxon>Chordata</taxon>
        <taxon>Craniata</taxon>
        <taxon>Vertebrata</taxon>
        <taxon>Euteleostomi</taxon>
        <taxon>Actinopterygii</taxon>
        <taxon>Neopterygii</taxon>
        <taxon>Teleostei</taxon>
        <taxon>Neoteleostei</taxon>
        <taxon>Acanthomorphata</taxon>
        <taxon>Gobiaria</taxon>
        <taxon>Gobiiformes</taxon>
        <taxon>Gobioidei</taxon>
        <taxon>Gobiidae</taxon>
        <taxon>Gobionellinae</taxon>
        <taxon>Mugilogobius</taxon>
    </lineage>
</organism>
<evidence type="ECO:0000313" key="3">
    <source>
        <dbReference type="Proteomes" id="UP001460270"/>
    </source>
</evidence>
<dbReference type="Proteomes" id="UP001460270">
    <property type="component" value="Unassembled WGS sequence"/>
</dbReference>
<dbReference type="AlphaFoldDB" id="A0AAW0ML71"/>
<evidence type="ECO:0000313" key="2">
    <source>
        <dbReference type="EMBL" id="KAK7879058.1"/>
    </source>
</evidence>
<keyword evidence="3" id="KW-1185">Reference proteome</keyword>
<name>A0AAW0ML71_9GOBI</name>
<gene>
    <name evidence="2" type="ORF">WMY93_030811</name>
</gene>
<feature type="compositionally biased region" description="Basic and acidic residues" evidence="1">
    <location>
        <begin position="7"/>
        <end position="17"/>
    </location>
</feature>
<proteinExistence type="predicted"/>
<protein>
    <submittedName>
        <fullName evidence="2">Uncharacterized protein</fullName>
    </submittedName>
</protein>
<feature type="region of interest" description="Disordered" evidence="1">
    <location>
        <begin position="1"/>
        <end position="32"/>
    </location>
</feature>